<dbReference type="EMBL" id="JACNJN010000119">
    <property type="protein sequence ID" value="MBC8335690.1"/>
    <property type="molecule type" value="Genomic_DNA"/>
</dbReference>
<evidence type="ECO:0000313" key="3">
    <source>
        <dbReference type="Proteomes" id="UP000614469"/>
    </source>
</evidence>
<accession>A0A8J6NJG6</accession>
<dbReference type="PANTHER" id="PTHR42827">
    <property type="entry name" value="IRON-SULFUR CLUSTER-BINDING PROTEIN-RELATED"/>
    <property type="match status" value="1"/>
</dbReference>
<feature type="domain" description="4Fe-4S ferredoxin-type" evidence="1">
    <location>
        <begin position="178"/>
        <end position="206"/>
    </location>
</feature>
<name>A0A8J6NJG6_9CHLR</name>
<proteinExistence type="predicted"/>
<reference evidence="2 3" key="1">
    <citation type="submission" date="2020-08" db="EMBL/GenBank/DDBJ databases">
        <title>Bridging the membrane lipid divide: bacteria of the FCB group superphylum have the potential to synthesize archaeal ether lipids.</title>
        <authorList>
            <person name="Villanueva L."/>
            <person name="Von Meijenfeldt F.A.B."/>
            <person name="Westbye A.B."/>
            <person name="Yadav S."/>
            <person name="Hopmans E.C."/>
            <person name="Dutilh B.E."/>
            <person name="Sinninghe Damste J.S."/>
        </authorList>
    </citation>
    <scope>NUCLEOTIDE SEQUENCE [LARGE SCALE GENOMIC DNA]</scope>
    <source>
        <strain evidence="2">NIOZ-UU36</strain>
    </source>
</reference>
<protein>
    <submittedName>
        <fullName evidence="2">Epoxyqueuosine reductase</fullName>
    </submittedName>
</protein>
<evidence type="ECO:0000313" key="2">
    <source>
        <dbReference type="EMBL" id="MBC8335690.1"/>
    </source>
</evidence>
<dbReference type="PROSITE" id="PS51379">
    <property type="entry name" value="4FE4S_FER_2"/>
    <property type="match status" value="1"/>
</dbReference>
<dbReference type="InterPro" id="IPR017896">
    <property type="entry name" value="4Fe4S_Fe-S-bd"/>
</dbReference>
<dbReference type="AlphaFoldDB" id="A0A8J6NJG6"/>
<sequence length="257" mass="28902">MTSENNLIEKKIVEKAKELGASLAGIARIEDLKASPSYEIYANNPFYEEYDPSTSDYHEFKGVKWRDEHKSVLVWALSHPESEPVLDWWSLKVNGFTPGNGVMRTQSRQLRLWMEEEFGIKAYSLPYQIEYGGAFLKDSAHLAGIGVIGKNNLLVTPEFGTRVRLRGIFIEAELEPTGPSNFDPCNGCDKPCHSACPRNVFRSGSFDRSICKEENDERYANEEMLDGSIMGIEEPSMVMKPCRYCELACPVAQGATL</sequence>
<dbReference type="PANTHER" id="PTHR42827:SF1">
    <property type="entry name" value="IRON-SULFUR CLUSTER-BINDING PROTEIN"/>
    <property type="match status" value="1"/>
</dbReference>
<organism evidence="2 3">
    <name type="scientific">Candidatus Desulfolinea nitratireducens</name>
    <dbReference type="NCBI Taxonomy" id="2841698"/>
    <lineage>
        <taxon>Bacteria</taxon>
        <taxon>Bacillati</taxon>
        <taxon>Chloroflexota</taxon>
        <taxon>Anaerolineae</taxon>
        <taxon>Anaerolineales</taxon>
        <taxon>Anaerolineales incertae sedis</taxon>
        <taxon>Candidatus Desulfolinea</taxon>
    </lineage>
</organism>
<comment type="caution">
    <text evidence="2">The sequence shown here is derived from an EMBL/GenBank/DDBJ whole genome shotgun (WGS) entry which is preliminary data.</text>
</comment>
<evidence type="ECO:0000259" key="1">
    <source>
        <dbReference type="PROSITE" id="PS51379"/>
    </source>
</evidence>
<dbReference type="Proteomes" id="UP000614469">
    <property type="component" value="Unassembled WGS sequence"/>
</dbReference>
<gene>
    <name evidence="2" type="ORF">H8E29_10515</name>
</gene>